<dbReference type="EMBL" id="QMDX01000012">
    <property type="protein sequence ID" value="TSD09475.1"/>
    <property type="molecule type" value="Genomic_DNA"/>
</dbReference>
<organism evidence="2 3">
    <name type="scientific">Haloglomus irregulare</name>
    <dbReference type="NCBI Taxonomy" id="2234134"/>
    <lineage>
        <taxon>Archaea</taxon>
        <taxon>Methanobacteriati</taxon>
        <taxon>Methanobacteriota</taxon>
        <taxon>Stenosarchaea group</taxon>
        <taxon>Halobacteria</taxon>
        <taxon>Halobacteriales</taxon>
        <taxon>Natronomonadaceae</taxon>
        <taxon>Haloglomus</taxon>
    </lineage>
</organism>
<keyword evidence="3" id="KW-1185">Reference proteome</keyword>
<comment type="caution">
    <text evidence="2">The sequence shown here is derived from an EMBL/GenBank/DDBJ whole genome shotgun (WGS) entry which is preliminary data.</text>
</comment>
<gene>
    <name evidence="2" type="ORF">DP107_15130</name>
</gene>
<evidence type="ECO:0008006" key="4">
    <source>
        <dbReference type="Google" id="ProtNLM"/>
    </source>
</evidence>
<sequence>MADDARERPGDWGDERPDGVAGRLDDRAVSEVIGSILVFGLLVSLLAIVQTQAVPNANAEIEVKHSQSVQGDIADLQSAVSRTGTFGGTESVTVETGMTYPSRLVLFNPPAVQGTLASGGAGNVSLENFSAERADTDSYIGTNPNFTTHAVSYRVDYNRYTDQPETRYEYGVVANQYDDATRIESGGGPVSGRFITLTMLRGGLQESQVRPASVTTYPVSAPAQRVTVESPDDRPANLTIATGLSDEVWVSKILRDQLDTNATAGTNVTDCGSLNSGSTNAVADPVEDDGRFVVDCSYRTVANGSNELTIRFEQNQSYRLGMSKVAFSAAAEPTDATYVTDVSPSADELVVEVRDRFNNPVERRVDLTVERADGSTEEITTDPRGRAQIQDAVDPQLDRPANVSLRGSSPSDCIANVTCAVVEPPGLPAASNIRVTNVSADDSENTVTFTFENQGSRDTNMSEVQLGFATQRNERTLTVTVGDTLESCGEITDPTTCSLDQEDVTTSFVTDGPDAISNFTVDGTTYSSGIGAVENRDPVAFTDGSGNLATLPRSSTADVTYALDDSFTLAGKDSVDLSVTVYYEDGSVATYSRTLFQEDGGSG</sequence>
<feature type="transmembrane region" description="Helical" evidence="1">
    <location>
        <begin position="32"/>
        <end position="49"/>
    </location>
</feature>
<keyword evidence="1" id="KW-0472">Membrane</keyword>
<dbReference type="InParanoid" id="A0A554MWH9"/>
<dbReference type="AlphaFoldDB" id="A0A554MWH9"/>
<evidence type="ECO:0000313" key="3">
    <source>
        <dbReference type="Proteomes" id="UP000319894"/>
    </source>
</evidence>
<accession>A0A554MWH9</accession>
<proteinExistence type="predicted"/>
<dbReference type="OrthoDB" id="121941at2157"/>
<keyword evidence="1" id="KW-1133">Transmembrane helix</keyword>
<reference evidence="2 3" key="1">
    <citation type="submission" date="2018-06" db="EMBL/GenBank/DDBJ databases">
        <title>Natronomonas sp. F16-60 a new haloarchaeon isolated from a solar saltern of Isla Cristina, Huelva, Spain.</title>
        <authorList>
            <person name="Duran-Viseras A."/>
            <person name="Sanchez-Porro C."/>
            <person name="Ventosa A."/>
        </authorList>
    </citation>
    <scope>NUCLEOTIDE SEQUENCE [LARGE SCALE GENOMIC DNA]</scope>
    <source>
        <strain evidence="2 3">F16-60</strain>
    </source>
</reference>
<protein>
    <recommendedName>
        <fullName evidence="4">CARDB domain-containing protein</fullName>
    </recommendedName>
</protein>
<dbReference type="Proteomes" id="UP000319894">
    <property type="component" value="Unassembled WGS sequence"/>
</dbReference>
<evidence type="ECO:0000256" key="1">
    <source>
        <dbReference type="SAM" id="Phobius"/>
    </source>
</evidence>
<keyword evidence="1" id="KW-0812">Transmembrane</keyword>
<name>A0A554MWH9_9EURY</name>
<evidence type="ECO:0000313" key="2">
    <source>
        <dbReference type="EMBL" id="TSD09475.1"/>
    </source>
</evidence>
<dbReference type="RefSeq" id="WP_144262985.1">
    <property type="nucleotide sequence ID" value="NZ_QMDX01000012.1"/>
</dbReference>